<gene>
    <name evidence="2" type="ORF">PoB_002286300</name>
</gene>
<keyword evidence="3" id="KW-1185">Reference proteome</keyword>
<proteinExistence type="predicted"/>
<comment type="caution">
    <text evidence="2">The sequence shown here is derived from an EMBL/GenBank/DDBJ whole genome shotgun (WGS) entry which is preliminary data.</text>
</comment>
<sequence length="71" mass="8243">MATKSLGFIKRLWHEKPDIAASMCIFFTGPIAVGWYSFVYDKDTYHKHRWAYTVIREEDANPTVKAKGAYN</sequence>
<keyword evidence="1" id="KW-0812">Transmembrane</keyword>
<name>A0AAV3ZP50_9GAST</name>
<dbReference type="EMBL" id="BLXT01002667">
    <property type="protein sequence ID" value="GFN96357.1"/>
    <property type="molecule type" value="Genomic_DNA"/>
</dbReference>
<keyword evidence="1" id="KW-0472">Membrane</keyword>
<dbReference type="AlphaFoldDB" id="A0AAV3ZP50"/>
<accession>A0AAV3ZP50</accession>
<evidence type="ECO:0000256" key="1">
    <source>
        <dbReference type="SAM" id="Phobius"/>
    </source>
</evidence>
<keyword evidence="1" id="KW-1133">Transmembrane helix</keyword>
<feature type="transmembrane region" description="Helical" evidence="1">
    <location>
        <begin position="20"/>
        <end position="39"/>
    </location>
</feature>
<evidence type="ECO:0000313" key="3">
    <source>
        <dbReference type="Proteomes" id="UP000735302"/>
    </source>
</evidence>
<dbReference type="Proteomes" id="UP000735302">
    <property type="component" value="Unassembled WGS sequence"/>
</dbReference>
<evidence type="ECO:0000313" key="2">
    <source>
        <dbReference type="EMBL" id="GFN96357.1"/>
    </source>
</evidence>
<organism evidence="2 3">
    <name type="scientific">Plakobranchus ocellatus</name>
    <dbReference type="NCBI Taxonomy" id="259542"/>
    <lineage>
        <taxon>Eukaryota</taxon>
        <taxon>Metazoa</taxon>
        <taxon>Spiralia</taxon>
        <taxon>Lophotrochozoa</taxon>
        <taxon>Mollusca</taxon>
        <taxon>Gastropoda</taxon>
        <taxon>Heterobranchia</taxon>
        <taxon>Euthyneura</taxon>
        <taxon>Panpulmonata</taxon>
        <taxon>Sacoglossa</taxon>
        <taxon>Placobranchoidea</taxon>
        <taxon>Plakobranchidae</taxon>
        <taxon>Plakobranchus</taxon>
    </lineage>
</organism>
<reference evidence="2 3" key="1">
    <citation type="journal article" date="2021" name="Elife">
        <title>Chloroplast acquisition without the gene transfer in kleptoplastic sea slugs, Plakobranchus ocellatus.</title>
        <authorList>
            <person name="Maeda T."/>
            <person name="Takahashi S."/>
            <person name="Yoshida T."/>
            <person name="Shimamura S."/>
            <person name="Takaki Y."/>
            <person name="Nagai Y."/>
            <person name="Toyoda A."/>
            <person name="Suzuki Y."/>
            <person name="Arimoto A."/>
            <person name="Ishii H."/>
            <person name="Satoh N."/>
            <person name="Nishiyama T."/>
            <person name="Hasebe M."/>
            <person name="Maruyama T."/>
            <person name="Minagawa J."/>
            <person name="Obokata J."/>
            <person name="Shigenobu S."/>
        </authorList>
    </citation>
    <scope>NUCLEOTIDE SEQUENCE [LARGE SCALE GENOMIC DNA]</scope>
</reference>
<protein>
    <submittedName>
        <fullName evidence="2">Uncharacterized protein</fullName>
    </submittedName>
</protein>